<dbReference type="SUPFAM" id="SSF47413">
    <property type="entry name" value="lambda repressor-like DNA-binding domains"/>
    <property type="match status" value="1"/>
</dbReference>
<dbReference type="Pfam" id="PF13560">
    <property type="entry name" value="HTH_31"/>
    <property type="match status" value="1"/>
</dbReference>
<dbReference type="PROSITE" id="PS50943">
    <property type="entry name" value="HTH_CROC1"/>
    <property type="match status" value="1"/>
</dbReference>
<feature type="domain" description="HTH cro/C1-type" evidence="2">
    <location>
        <begin position="187"/>
        <end position="227"/>
    </location>
</feature>
<dbReference type="Proteomes" id="UP000749040">
    <property type="component" value="Unassembled WGS sequence"/>
</dbReference>
<dbReference type="InterPro" id="IPR001387">
    <property type="entry name" value="Cro/C1-type_HTH"/>
</dbReference>
<evidence type="ECO:0000259" key="2">
    <source>
        <dbReference type="PROSITE" id="PS50943"/>
    </source>
</evidence>
<feature type="compositionally biased region" description="Basic and acidic residues" evidence="1">
    <location>
        <begin position="10"/>
        <end position="29"/>
    </location>
</feature>
<feature type="compositionally biased region" description="Pro residues" evidence="1">
    <location>
        <begin position="87"/>
        <end position="96"/>
    </location>
</feature>
<dbReference type="SMART" id="SM00530">
    <property type="entry name" value="HTH_XRE"/>
    <property type="match status" value="1"/>
</dbReference>
<name>A0ABS2U440_9ACTN</name>
<sequence>MRVRPRLGHPHPDRRGPPDPRPGPPEHHPRPPARPAPHPRRTVPDPGRGHGPDRDRRPPRPPGPRCRRPGRHHHRLGHERGPQLPLTTPPGPPPGRTPRTASPLPGRPATGRLVATGSHRYRKGTLDTAVPYRIASSAPKVSEVETGNSTVALSGRLGLPQPGSRLPEQAVTEVQVGEHHYGFGPELRRRRLAAGLTLAGLSARVHYSKAQLSKVERGLKAPSRELATLCDTVLRADGALTALVPDRPDRPDRPRVETVTDSNEEVWVMGMSVNGRDTFRSAGRRQVMAVGAASVVGLGIGGRGVQPDAEGERLLEVSRPLFDQYRQLGQTVGTELVLPLLVAQTHSLREAAAVAGPRVREALLRLASRYAEYAGWLIQETGDDRAALWWTEQAAAMANAGGDRDFAAYALVRHALVTLYRGDAPATVALARRAQDSGLPPRIRGLAAQREAQGHALGGDHDAAMRSLDRARTLLARHVPDPGAPVIGTTNLSDPVAMITGWCLYDLGRPLAAAETMDRQMAQVPGHALRTQVRYGIRRALAYGTAGEIEHACELTRPLLAAVTTVRSATVAADLRQLARVFARHPRNRAVRELAPEFGASLSTPTS</sequence>
<organism evidence="3 4">
    <name type="scientific">Actinacidiphila acididurans</name>
    <dbReference type="NCBI Taxonomy" id="2784346"/>
    <lineage>
        <taxon>Bacteria</taxon>
        <taxon>Bacillati</taxon>
        <taxon>Actinomycetota</taxon>
        <taxon>Actinomycetes</taxon>
        <taxon>Kitasatosporales</taxon>
        <taxon>Streptomycetaceae</taxon>
        <taxon>Actinacidiphila</taxon>
    </lineage>
</organism>
<feature type="compositionally biased region" description="Basic residues" evidence="1">
    <location>
        <begin position="65"/>
        <end position="77"/>
    </location>
</feature>
<proteinExistence type="predicted"/>
<dbReference type="EMBL" id="JADKYB010000036">
    <property type="protein sequence ID" value="MBM9510379.1"/>
    <property type="molecule type" value="Genomic_DNA"/>
</dbReference>
<dbReference type="Gene3D" id="1.10.260.40">
    <property type="entry name" value="lambda repressor-like DNA-binding domains"/>
    <property type="match status" value="1"/>
</dbReference>
<feature type="region of interest" description="Disordered" evidence="1">
    <location>
        <begin position="1"/>
        <end position="119"/>
    </location>
</feature>
<evidence type="ECO:0000256" key="1">
    <source>
        <dbReference type="SAM" id="MobiDB-lite"/>
    </source>
</evidence>
<evidence type="ECO:0000313" key="3">
    <source>
        <dbReference type="EMBL" id="MBM9510379.1"/>
    </source>
</evidence>
<comment type="caution">
    <text evidence="3">The sequence shown here is derived from an EMBL/GenBank/DDBJ whole genome shotgun (WGS) entry which is preliminary data.</text>
</comment>
<evidence type="ECO:0000313" key="4">
    <source>
        <dbReference type="Proteomes" id="UP000749040"/>
    </source>
</evidence>
<dbReference type="InterPro" id="IPR010982">
    <property type="entry name" value="Lambda_DNA-bd_dom_sf"/>
</dbReference>
<dbReference type="CDD" id="cd00093">
    <property type="entry name" value="HTH_XRE"/>
    <property type="match status" value="1"/>
</dbReference>
<protein>
    <submittedName>
        <fullName evidence="3">Helix-turn-helix domain-containing protein</fullName>
    </submittedName>
</protein>
<feature type="compositionally biased region" description="Basic and acidic residues" evidence="1">
    <location>
        <begin position="47"/>
        <end position="58"/>
    </location>
</feature>
<reference evidence="3 4" key="1">
    <citation type="submission" date="2021-01" db="EMBL/GenBank/DDBJ databases">
        <title>Streptomyces acididurans sp. nov., isolated from a peat swamp forest soil.</title>
        <authorList>
            <person name="Chantavorakit T."/>
            <person name="Duangmal K."/>
        </authorList>
    </citation>
    <scope>NUCLEOTIDE SEQUENCE [LARGE SCALE GENOMIC DNA]</scope>
    <source>
        <strain evidence="3 4">KK5PA1</strain>
    </source>
</reference>
<gene>
    <name evidence="3" type="ORF">ITX44_38635</name>
</gene>
<keyword evidence="4" id="KW-1185">Reference proteome</keyword>
<accession>A0ABS2U440</accession>